<evidence type="ECO:0000256" key="1">
    <source>
        <dbReference type="SAM" id="MobiDB-lite"/>
    </source>
</evidence>
<sequence length="992" mass="110257">MSSTPVYPLFPPRTQCLDLECQGCAGFIYQLPNSQAYSQQPDEPKRKCLCGHYYLAHYHVPQPDPHNPVPLRSPHRALGCGGFFKMQQVVQFNPHEKCDFCHTTWLLHDNVDLPIMQTAGSHSMSIASAPGFVNTSAPGFVNASAPSAPIPTSYPPSSRPPVLALSNNPFHSNPPSVNTPFSPLAAPSGSFNPFGLHRSSEAVDQPPSTVSDRSNPFARTSLPPPAAAFRDVCRPIAPFQECSDSTGNVQTLRKESIHRMHSSDPKLKASSPRRSRSIKAAGSSAITSSAPSLQDMGPIADAVPPPPGQKAYQICILPFKISDKPQYYRAGSPVFVEYRFSTLTALPELLRALTQYQLCTTVRIAHDKELWSQLNGHVEHTLQQNAIVLPPNPEHVDPEASAWELRRWELLGFRATDEAAKRKLTIHGLVGRKWTFAELHKVASRCVHPRFGHLDILFLAPRHGNLVGPRSKWDIDLHPCLPWRACWPILTRTQDDDKEAGCVSGCPDYDEDVNITIKRRADSVENFAAAEPKRLRSRSPDILDEFPPPSHLIWSPAAPPPPAQGTATQGGRGGHTDPIEIDSDSDSDVEEVEDAQDRLVRELISAESDPQGPGLSPDAMKLWRTDVYGELEEYSLAYLSMCGPTVESIARTLHALIRHIHEGKDTEDYEPSSPIVLQATSLLGFLHSARTYRVYSDPDRPEHSGATGSGPEQAVYVKGLALRLGDTQRWAASSSSYMRPSFYGVTGVVRPARVLDFQIDGSWIALFLVSVGMGPDPLCPFFLLAISQKDRSWMEGLTLPYIHSLDPVAARTLAPWFSLKRTDVVTPSLEKLHPGMEIALQYLEIPATDFRVPRDEDIHAAMHLNILCAQRGFNLAFRRKVLTAYCTMPSFKALVAGICNRRIQGIADITTRLQFRAPANFDKVEGLRREIFQLRFLRWIRGVGYPRSVRRKFVSVSEFKAQRKNKLLRAEAFLYSMTGMRIINPDPDFVFT</sequence>
<feature type="compositionally biased region" description="Polar residues" evidence="1">
    <location>
        <begin position="206"/>
        <end position="218"/>
    </location>
</feature>
<gene>
    <name evidence="2" type="ORF">MSAN_02361800</name>
</gene>
<evidence type="ECO:0000313" key="3">
    <source>
        <dbReference type="Proteomes" id="UP000623467"/>
    </source>
</evidence>
<dbReference type="AlphaFoldDB" id="A0A8H7CF16"/>
<feature type="region of interest" description="Disordered" evidence="1">
    <location>
        <begin position="193"/>
        <end position="223"/>
    </location>
</feature>
<organism evidence="2 3">
    <name type="scientific">Mycena sanguinolenta</name>
    <dbReference type="NCBI Taxonomy" id="230812"/>
    <lineage>
        <taxon>Eukaryota</taxon>
        <taxon>Fungi</taxon>
        <taxon>Dikarya</taxon>
        <taxon>Basidiomycota</taxon>
        <taxon>Agaricomycotina</taxon>
        <taxon>Agaricomycetes</taxon>
        <taxon>Agaricomycetidae</taxon>
        <taxon>Agaricales</taxon>
        <taxon>Marasmiineae</taxon>
        <taxon>Mycenaceae</taxon>
        <taxon>Mycena</taxon>
    </lineage>
</organism>
<dbReference type="Proteomes" id="UP000623467">
    <property type="component" value="Unassembled WGS sequence"/>
</dbReference>
<evidence type="ECO:0000313" key="2">
    <source>
        <dbReference type="EMBL" id="KAF7334855.1"/>
    </source>
</evidence>
<reference evidence="2" key="1">
    <citation type="submission" date="2020-05" db="EMBL/GenBank/DDBJ databases">
        <title>Mycena genomes resolve the evolution of fungal bioluminescence.</title>
        <authorList>
            <person name="Tsai I.J."/>
        </authorList>
    </citation>
    <scope>NUCLEOTIDE SEQUENCE</scope>
    <source>
        <strain evidence="2">160909Yilan</strain>
    </source>
</reference>
<feature type="compositionally biased region" description="Acidic residues" evidence="1">
    <location>
        <begin position="579"/>
        <end position="593"/>
    </location>
</feature>
<feature type="region of interest" description="Disordered" evidence="1">
    <location>
        <begin position="256"/>
        <end position="304"/>
    </location>
</feature>
<feature type="region of interest" description="Disordered" evidence="1">
    <location>
        <begin position="548"/>
        <end position="593"/>
    </location>
</feature>
<feature type="compositionally biased region" description="Basic and acidic residues" evidence="1">
    <location>
        <begin position="256"/>
        <end position="267"/>
    </location>
</feature>
<comment type="caution">
    <text evidence="2">The sequence shown here is derived from an EMBL/GenBank/DDBJ whole genome shotgun (WGS) entry which is preliminary data.</text>
</comment>
<proteinExistence type="predicted"/>
<protein>
    <submittedName>
        <fullName evidence="2">Uncharacterized protein</fullName>
    </submittedName>
</protein>
<keyword evidence="3" id="KW-1185">Reference proteome</keyword>
<dbReference type="EMBL" id="JACAZH010000044">
    <property type="protein sequence ID" value="KAF7334855.1"/>
    <property type="molecule type" value="Genomic_DNA"/>
</dbReference>
<name>A0A8H7CF16_9AGAR</name>
<accession>A0A8H7CF16</accession>
<dbReference type="OrthoDB" id="3070431at2759"/>